<dbReference type="Pfam" id="PF13602">
    <property type="entry name" value="ADH_zinc_N_2"/>
    <property type="match status" value="1"/>
</dbReference>
<organism evidence="2 3">
    <name type="scientific">Gossypium klotzschianum</name>
    <dbReference type="NCBI Taxonomy" id="34286"/>
    <lineage>
        <taxon>Eukaryota</taxon>
        <taxon>Viridiplantae</taxon>
        <taxon>Streptophyta</taxon>
        <taxon>Embryophyta</taxon>
        <taxon>Tracheophyta</taxon>
        <taxon>Spermatophyta</taxon>
        <taxon>Magnoliopsida</taxon>
        <taxon>eudicotyledons</taxon>
        <taxon>Gunneridae</taxon>
        <taxon>Pentapetalae</taxon>
        <taxon>rosids</taxon>
        <taxon>malvids</taxon>
        <taxon>Malvales</taxon>
        <taxon>Malvaceae</taxon>
        <taxon>Malvoideae</taxon>
        <taxon>Gossypium</taxon>
    </lineage>
</organism>
<dbReference type="PANTHER" id="PTHR44013:SF1">
    <property type="entry name" value="ZINC-TYPE ALCOHOL DEHYDROGENASE-LIKE PROTEIN C16A3.02C"/>
    <property type="match status" value="1"/>
</dbReference>
<dbReference type="Pfam" id="PF08240">
    <property type="entry name" value="ADH_N"/>
    <property type="match status" value="1"/>
</dbReference>
<evidence type="ECO:0000313" key="2">
    <source>
        <dbReference type="EMBL" id="MBA0639616.1"/>
    </source>
</evidence>
<feature type="domain" description="Enoyl reductase (ER)" evidence="1">
    <location>
        <begin position="2"/>
        <end position="404"/>
    </location>
</feature>
<proteinExistence type="predicted"/>
<accession>A0A7J8TN03</accession>
<dbReference type="CDD" id="cd08267">
    <property type="entry name" value="MDR1"/>
    <property type="match status" value="1"/>
</dbReference>
<dbReference type="InterPro" id="IPR011032">
    <property type="entry name" value="GroES-like_sf"/>
</dbReference>
<name>A0A7J8TN03_9ROSI</name>
<dbReference type="Gene3D" id="3.90.180.10">
    <property type="entry name" value="Medium-chain alcohol dehydrogenases, catalytic domain"/>
    <property type="match status" value="2"/>
</dbReference>
<sequence length="406" mass="44471">MYLLQHVELQVPSPKQDEVLLKMEATSINPFDLRIQKGIVWPFLPRKFPHIPGTYHLSLHLQTLHFSSMPNISNAYFRSSAKEFFVGAGIDAAGEVFEVGSGVKNFKAGDKVVAVLFVSRHSYSSGLCYSDLSASICYMFDNMHQTRVSDTNTSCRHRFKSLAMANYYEYILQRQNICGGGLAEFAVAKENLTVSRPPEVTAFQGAALPIAGLAAHECLIRTPGFNYEKTGQQLNLLITAASGGVGQYAVQLAKLGNAHVTATCGARNLDLVKSLGADEVIDYKTPDGAALKSPSGRKYDAVIHCATGFPWSTFKLNLSTNGKVFDITPTPSVFMTYALQKLTFSKKQFVPLLMTPKKEKLDFLLNLVKEGKIKAVSDSIHPLSKAEEAWAKSIDGHATGKIIVEP</sequence>
<dbReference type="SUPFAM" id="SSF51735">
    <property type="entry name" value="NAD(P)-binding Rossmann-fold domains"/>
    <property type="match status" value="1"/>
</dbReference>
<dbReference type="InterPro" id="IPR036291">
    <property type="entry name" value="NAD(P)-bd_dom_sf"/>
</dbReference>
<dbReference type="EMBL" id="JABFAB010000001">
    <property type="protein sequence ID" value="MBA0639616.1"/>
    <property type="molecule type" value="Genomic_DNA"/>
</dbReference>
<keyword evidence="3" id="KW-1185">Reference proteome</keyword>
<dbReference type="OrthoDB" id="48317at2759"/>
<dbReference type="InterPro" id="IPR013154">
    <property type="entry name" value="ADH-like_N"/>
</dbReference>
<dbReference type="Gene3D" id="3.40.50.720">
    <property type="entry name" value="NAD(P)-binding Rossmann-like Domain"/>
    <property type="match status" value="1"/>
</dbReference>
<dbReference type="GO" id="GO:0016491">
    <property type="term" value="F:oxidoreductase activity"/>
    <property type="evidence" value="ECO:0007669"/>
    <property type="project" value="InterPro"/>
</dbReference>
<dbReference type="AlphaFoldDB" id="A0A7J8TN03"/>
<dbReference type="SUPFAM" id="SSF50129">
    <property type="entry name" value="GroES-like"/>
    <property type="match status" value="1"/>
</dbReference>
<comment type="caution">
    <text evidence="2">The sequence shown here is derived from an EMBL/GenBank/DDBJ whole genome shotgun (WGS) entry which is preliminary data.</text>
</comment>
<dbReference type="InterPro" id="IPR020843">
    <property type="entry name" value="ER"/>
</dbReference>
<gene>
    <name evidence="2" type="ORF">Goklo_022643</name>
</gene>
<dbReference type="Proteomes" id="UP000593573">
    <property type="component" value="Unassembled WGS sequence"/>
</dbReference>
<dbReference type="InterPro" id="IPR052733">
    <property type="entry name" value="Chloroplast_QOR"/>
</dbReference>
<dbReference type="PANTHER" id="PTHR44013">
    <property type="entry name" value="ZINC-TYPE ALCOHOL DEHYDROGENASE-LIKE PROTEIN C16A3.02C"/>
    <property type="match status" value="1"/>
</dbReference>
<protein>
    <recommendedName>
        <fullName evidence="1">Enoyl reductase (ER) domain-containing protein</fullName>
    </recommendedName>
</protein>
<dbReference type="SMART" id="SM00829">
    <property type="entry name" value="PKS_ER"/>
    <property type="match status" value="1"/>
</dbReference>
<evidence type="ECO:0000259" key="1">
    <source>
        <dbReference type="SMART" id="SM00829"/>
    </source>
</evidence>
<evidence type="ECO:0000313" key="3">
    <source>
        <dbReference type="Proteomes" id="UP000593573"/>
    </source>
</evidence>
<reference evidence="2 3" key="1">
    <citation type="journal article" date="2019" name="Genome Biol. Evol.">
        <title>Insights into the evolution of the New World diploid cottons (Gossypium, subgenus Houzingenia) based on genome sequencing.</title>
        <authorList>
            <person name="Grover C.E."/>
            <person name="Arick M.A. 2nd"/>
            <person name="Thrash A."/>
            <person name="Conover J.L."/>
            <person name="Sanders W.S."/>
            <person name="Peterson D.G."/>
            <person name="Frelichowski J.E."/>
            <person name="Scheffler J.A."/>
            <person name="Scheffler B.E."/>
            <person name="Wendel J.F."/>
        </authorList>
    </citation>
    <scope>NUCLEOTIDE SEQUENCE [LARGE SCALE GENOMIC DNA]</scope>
    <source>
        <strain evidence="2">57</strain>
        <tissue evidence="2">Leaf</tissue>
    </source>
</reference>